<feature type="transmembrane region" description="Helical" evidence="1">
    <location>
        <begin position="21"/>
        <end position="41"/>
    </location>
</feature>
<keyword evidence="1" id="KW-1133">Transmembrane helix</keyword>
<keyword evidence="3" id="KW-1185">Reference proteome</keyword>
<proteinExistence type="predicted"/>
<keyword evidence="1" id="KW-0812">Transmembrane</keyword>
<keyword evidence="1" id="KW-0472">Membrane</keyword>
<gene>
    <name evidence="2" type="ORF">BC008_43165</name>
</gene>
<dbReference type="Proteomes" id="UP000053372">
    <property type="component" value="Unassembled WGS sequence"/>
</dbReference>
<reference evidence="2 3" key="1">
    <citation type="journal article" date="2015" name="Genome Announc.">
        <title>Draft Genome of the Euendolithic (true boring) Cyanobacterium Mastigocoleus testarum strain BC008.</title>
        <authorList>
            <person name="Guida B.S."/>
            <person name="Garcia-Pichel F."/>
        </authorList>
    </citation>
    <scope>NUCLEOTIDE SEQUENCE [LARGE SCALE GENOMIC DNA]</scope>
    <source>
        <strain evidence="2 3">BC008</strain>
    </source>
</reference>
<comment type="caution">
    <text evidence="2">The sequence shown here is derived from an EMBL/GenBank/DDBJ whole genome shotgun (WGS) entry which is preliminary data.</text>
</comment>
<evidence type="ECO:0000313" key="2">
    <source>
        <dbReference type="EMBL" id="KST66530.1"/>
    </source>
</evidence>
<sequence>MFQTVIKISNKTRKTYSKRGVLMEIFALLIIVTLLAILFPAEDKSDKQPDEEYEVKIYKKKKKG</sequence>
<organism evidence="2 3">
    <name type="scientific">Mastigocoleus testarum BC008</name>
    <dbReference type="NCBI Taxonomy" id="371196"/>
    <lineage>
        <taxon>Bacteria</taxon>
        <taxon>Bacillati</taxon>
        <taxon>Cyanobacteriota</taxon>
        <taxon>Cyanophyceae</taxon>
        <taxon>Nostocales</taxon>
        <taxon>Hapalosiphonaceae</taxon>
        <taxon>Mastigocoleus</taxon>
    </lineage>
</organism>
<evidence type="ECO:0000313" key="3">
    <source>
        <dbReference type="Proteomes" id="UP000053372"/>
    </source>
</evidence>
<name>A0A0V7ZQ55_9CYAN</name>
<dbReference type="AlphaFoldDB" id="A0A0V7ZQ55"/>
<dbReference type="EMBL" id="LMTZ01000096">
    <property type="protein sequence ID" value="KST66530.1"/>
    <property type="molecule type" value="Genomic_DNA"/>
</dbReference>
<evidence type="ECO:0000256" key="1">
    <source>
        <dbReference type="SAM" id="Phobius"/>
    </source>
</evidence>
<protein>
    <submittedName>
        <fullName evidence="2">Uncharacterized protein</fullName>
    </submittedName>
</protein>
<accession>A0A0V7ZQ55</accession>
<dbReference type="RefSeq" id="WP_027844572.1">
    <property type="nucleotide sequence ID" value="NZ_LMTZ01000096.1"/>
</dbReference>